<feature type="compositionally biased region" description="Low complexity" evidence="2">
    <location>
        <begin position="483"/>
        <end position="496"/>
    </location>
</feature>
<evidence type="ECO:0000313" key="5">
    <source>
        <dbReference type="Proteomes" id="UP001165090"/>
    </source>
</evidence>
<evidence type="ECO:0000256" key="2">
    <source>
        <dbReference type="SAM" id="MobiDB-lite"/>
    </source>
</evidence>
<sequence>MSLWGCEELYVTGLPADVTEPELRGLFGTHGTVKEAVIVNKKGPSGPNAPQSCIVRMAAHPDAVKAKKALHKYDWMGKQISVKWSHNQRVLWVTNLHESVTNEVLQSAFAQFGAVSKAIVACDAPNNTSKGWGFVAFENKRFAVKAIEVVRQRPFLVGAGMKPVVADWARNEEILEGFSEEVRSGHKGPPPGPLLLENAARFPAPHSKEDMQGGRLLALRAEYEDLRRILKSRLAEAENQILVTGNAPRLSHMLMSDPYLAPPPPYMQAPPPRPPMGPPPPPLHGQIGGPPPPMGSPGPMGPPPPYGYPPMGPSGGPSGMKREGESFHHVPPPSKRAMTGNQTERFNPNPNAQPKPDQLQQPGGQRSGGSFVRGGELQTVNQGGEAAVPQHVHSEGSTAPPAAGAKQPGSHDHGGIGFSGPPAGSGGAQGKAPTSTGASTGQAPYTTYQYPYTTQQQTGQSSNATPPSQGGGSYGAGAPPPFQQQQQYAYGAQTPSGPGPAPQQAPYQQPPPNTYQPPPEQQQYQYSSYNGYNYYQQGSAAPQQPQQQPGQTHSYPGGPQGAGAPGGPPGQQMQQQSYGAPQSQHPMFAPPPQGPQQQYYS</sequence>
<dbReference type="InterPro" id="IPR035979">
    <property type="entry name" value="RBD_domain_sf"/>
</dbReference>
<keyword evidence="5" id="KW-1185">Reference proteome</keyword>
<protein>
    <recommendedName>
        <fullName evidence="3">RRM domain-containing protein</fullName>
    </recommendedName>
</protein>
<reference evidence="4 5" key="1">
    <citation type="journal article" date="2023" name="IScience">
        <title>Expanded male sex-determining region conserved during the evolution of homothallism in the green alga Volvox.</title>
        <authorList>
            <person name="Yamamoto K."/>
            <person name="Matsuzaki R."/>
            <person name="Mahakham W."/>
            <person name="Heman W."/>
            <person name="Sekimoto H."/>
            <person name="Kawachi M."/>
            <person name="Minakuchi Y."/>
            <person name="Toyoda A."/>
            <person name="Nozaki H."/>
        </authorList>
    </citation>
    <scope>NUCLEOTIDE SEQUENCE [LARGE SCALE GENOMIC DNA]</scope>
    <source>
        <strain evidence="4 5">NIES-4468</strain>
    </source>
</reference>
<dbReference type="Gene3D" id="3.30.70.330">
    <property type="match status" value="2"/>
</dbReference>
<evidence type="ECO:0000256" key="1">
    <source>
        <dbReference type="PROSITE-ProRule" id="PRU00176"/>
    </source>
</evidence>
<dbReference type="PANTHER" id="PTHR15241">
    <property type="entry name" value="TRANSFORMER-2-RELATED"/>
    <property type="match status" value="1"/>
</dbReference>
<dbReference type="SUPFAM" id="SSF54928">
    <property type="entry name" value="RNA-binding domain, RBD"/>
    <property type="match status" value="1"/>
</dbReference>
<dbReference type="PROSITE" id="PS50102">
    <property type="entry name" value="RRM"/>
    <property type="match status" value="2"/>
</dbReference>
<dbReference type="InterPro" id="IPR012677">
    <property type="entry name" value="Nucleotide-bd_a/b_plait_sf"/>
</dbReference>
<dbReference type="CDD" id="cd00590">
    <property type="entry name" value="RRM_SF"/>
    <property type="match status" value="1"/>
</dbReference>
<feature type="domain" description="RRM" evidence="3">
    <location>
        <begin position="89"/>
        <end position="171"/>
    </location>
</feature>
<dbReference type="SMART" id="SM00360">
    <property type="entry name" value="RRM"/>
    <property type="match status" value="2"/>
</dbReference>
<name>A0ABQ5SKU1_9CHLO</name>
<evidence type="ECO:0000313" key="4">
    <source>
        <dbReference type="EMBL" id="GLI70607.1"/>
    </source>
</evidence>
<accession>A0ABQ5SKU1</accession>
<feature type="domain" description="RRM" evidence="3">
    <location>
        <begin position="7"/>
        <end position="87"/>
    </location>
</feature>
<feature type="compositionally biased region" description="Low complexity" evidence="2">
    <location>
        <begin position="440"/>
        <end position="460"/>
    </location>
</feature>
<dbReference type="Proteomes" id="UP001165090">
    <property type="component" value="Unassembled WGS sequence"/>
</dbReference>
<organism evidence="4 5">
    <name type="scientific">Volvox africanus</name>
    <dbReference type="NCBI Taxonomy" id="51714"/>
    <lineage>
        <taxon>Eukaryota</taxon>
        <taxon>Viridiplantae</taxon>
        <taxon>Chlorophyta</taxon>
        <taxon>core chlorophytes</taxon>
        <taxon>Chlorophyceae</taxon>
        <taxon>CS clade</taxon>
        <taxon>Chlamydomonadales</taxon>
        <taxon>Volvocaceae</taxon>
        <taxon>Volvox</taxon>
    </lineage>
</organism>
<dbReference type="PANTHER" id="PTHR15241:SF304">
    <property type="entry name" value="RRM DOMAIN-CONTAINING PROTEIN"/>
    <property type="match status" value="1"/>
</dbReference>
<dbReference type="EMBL" id="BSDZ01000094">
    <property type="protein sequence ID" value="GLI70607.1"/>
    <property type="molecule type" value="Genomic_DNA"/>
</dbReference>
<feature type="compositionally biased region" description="Polar residues" evidence="2">
    <location>
        <begin position="339"/>
        <end position="364"/>
    </location>
</feature>
<evidence type="ECO:0000259" key="3">
    <source>
        <dbReference type="PROSITE" id="PS50102"/>
    </source>
</evidence>
<keyword evidence="1" id="KW-0694">RNA-binding</keyword>
<feature type="compositionally biased region" description="Pro residues" evidence="2">
    <location>
        <begin position="497"/>
        <end position="520"/>
    </location>
</feature>
<dbReference type="Pfam" id="PF00076">
    <property type="entry name" value="RRM_1"/>
    <property type="match status" value="2"/>
</dbReference>
<feature type="compositionally biased region" description="Low complexity" evidence="2">
    <location>
        <begin position="521"/>
        <end position="557"/>
    </location>
</feature>
<feature type="compositionally biased region" description="Gly residues" evidence="2">
    <location>
        <begin position="415"/>
        <end position="429"/>
    </location>
</feature>
<gene>
    <name evidence="4" type="ORF">VaNZ11_015537</name>
</gene>
<feature type="region of interest" description="Disordered" evidence="2">
    <location>
        <begin position="261"/>
        <end position="601"/>
    </location>
</feature>
<dbReference type="InterPro" id="IPR000504">
    <property type="entry name" value="RRM_dom"/>
</dbReference>
<feature type="compositionally biased region" description="Pro residues" evidence="2">
    <location>
        <begin position="261"/>
        <end position="312"/>
    </location>
</feature>
<feature type="compositionally biased region" description="Low complexity" evidence="2">
    <location>
        <begin position="570"/>
        <end position="584"/>
    </location>
</feature>
<comment type="caution">
    <text evidence="4">The sequence shown here is derived from an EMBL/GenBank/DDBJ whole genome shotgun (WGS) entry which is preliminary data.</text>
</comment>
<proteinExistence type="predicted"/>